<feature type="domain" description="Pyruvate kinase C-terminal" evidence="1">
    <location>
        <begin position="19"/>
        <end position="167"/>
    </location>
</feature>
<dbReference type="InterPro" id="IPR015074">
    <property type="entry name" value="DUF1867"/>
</dbReference>
<dbReference type="Pfam" id="PF02887">
    <property type="entry name" value="PK_C"/>
    <property type="match status" value="1"/>
</dbReference>
<evidence type="ECO:0000313" key="3">
    <source>
        <dbReference type="Proteomes" id="UP000030624"/>
    </source>
</evidence>
<dbReference type="InterPro" id="IPR036918">
    <property type="entry name" value="Pyrv_Knase_C_sf"/>
</dbReference>
<dbReference type="SUPFAM" id="SSF52935">
    <property type="entry name" value="PK C-terminal domain-like"/>
    <property type="match status" value="1"/>
</dbReference>
<dbReference type="AlphaFoldDB" id="A0A0A7GEZ4"/>
<dbReference type="InterPro" id="IPR015795">
    <property type="entry name" value="Pyrv_Knase_C"/>
</dbReference>
<proteinExistence type="predicted"/>
<dbReference type="eggNOG" id="arCOG04343">
    <property type="taxonomic scope" value="Archaea"/>
</dbReference>
<evidence type="ECO:0000259" key="1">
    <source>
        <dbReference type="Pfam" id="PF02887"/>
    </source>
</evidence>
<dbReference type="STRING" id="565033.GACE_1574"/>
<evidence type="ECO:0000313" key="2">
    <source>
        <dbReference type="EMBL" id="AIY90609.1"/>
    </source>
</evidence>
<dbReference type="PIRSF" id="PIRSF016138">
    <property type="entry name" value="UCP016138"/>
    <property type="match status" value="1"/>
</dbReference>
<dbReference type="HOGENOM" id="CLU_095207_1_0_2"/>
<accession>A0A0A7GEZ4</accession>
<dbReference type="KEGG" id="gac:GACE_1574"/>
<dbReference type="Proteomes" id="UP000030624">
    <property type="component" value="Chromosome"/>
</dbReference>
<protein>
    <recommendedName>
        <fullName evidence="1">Pyruvate kinase C-terminal domain-containing protein</fullName>
    </recommendedName>
</protein>
<organism evidence="2 3">
    <name type="scientific">Geoglobus acetivorans</name>
    <dbReference type="NCBI Taxonomy" id="565033"/>
    <lineage>
        <taxon>Archaea</taxon>
        <taxon>Methanobacteriati</taxon>
        <taxon>Methanobacteriota</taxon>
        <taxon>Archaeoglobi</taxon>
        <taxon>Archaeoglobales</taxon>
        <taxon>Archaeoglobaceae</taxon>
        <taxon>Geoglobus</taxon>
    </lineage>
</organism>
<dbReference type="EMBL" id="CP009552">
    <property type="protein sequence ID" value="AIY90609.1"/>
    <property type="molecule type" value="Genomic_DNA"/>
</dbReference>
<name>A0A0A7GEZ4_GEOAI</name>
<dbReference type="Gene3D" id="3.40.1380.20">
    <property type="entry name" value="Pyruvate kinase, C-terminal domain"/>
    <property type="match status" value="1"/>
</dbReference>
<gene>
    <name evidence="2" type="ORF">GACE_1574</name>
</gene>
<reference evidence="2 3" key="1">
    <citation type="journal article" date="2015" name="Appl. Environ. Microbiol.">
        <title>The Geoglobus acetivorans genome: Fe(III) reduction, acetate utilization, autotrophic growth, and degradation of aromatic compounds in a hyperthermophilic archaeon.</title>
        <authorList>
            <person name="Mardanov A.V."/>
            <person name="Slododkina G.B."/>
            <person name="Slobodkin A.I."/>
            <person name="Beletsky A.V."/>
            <person name="Gavrilov S.N."/>
            <person name="Kublanov I.V."/>
            <person name="Bonch-Osmolovskaya E.A."/>
            <person name="Skryabin K.G."/>
            <person name="Ravin N.V."/>
        </authorList>
    </citation>
    <scope>NUCLEOTIDE SEQUENCE [LARGE SCALE GENOMIC DNA]</scope>
    <source>
        <strain evidence="2 3">SBH6</strain>
    </source>
</reference>
<sequence>MMVEKIHYFEKPGKDNTDETVKLAIERAMARGIKHVVFASSTGYTARKILEYSRGKDLNLVCVTYHTGFYEEGKNSMDPETESFLRNSGVTVVRQSHILSGLERSISRKLGGASRTEAIAEALRSLFGHGMKVCVEIAIMAADSGAIPIEEIVAVGGRGRGADTAVILRPAHMNTFFNMEIKEIICMPRNKRK</sequence>